<dbReference type="InterPro" id="IPR005135">
    <property type="entry name" value="Endo/exonuclease/phosphatase"/>
</dbReference>
<organism evidence="2 3">
    <name type="scientific">Pholiota conissans</name>
    <dbReference type="NCBI Taxonomy" id="109636"/>
    <lineage>
        <taxon>Eukaryota</taxon>
        <taxon>Fungi</taxon>
        <taxon>Dikarya</taxon>
        <taxon>Basidiomycota</taxon>
        <taxon>Agaricomycotina</taxon>
        <taxon>Agaricomycetes</taxon>
        <taxon>Agaricomycetidae</taxon>
        <taxon>Agaricales</taxon>
        <taxon>Agaricineae</taxon>
        <taxon>Strophariaceae</taxon>
        <taxon>Pholiota</taxon>
    </lineage>
</organism>
<keyword evidence="3" id="KW-1185">Reference proteome</keyword>
<evidence type="ECO:0000259" key="1">
    <source>
        <dbReference type="Pfam" id="PF14529"/>
    </source>
</evidence>
<dbReference type="SUPFAM" id="SSF56219">
    <property type="entry name" value="DNase I-like"/>
    <property type="match status" value="1"/>
</dbReference>
<sequence>MGSAEMRVKVGRRVDNVLPLDCQECGMGAWCIVRIVTAAISSQCCRRSIQDPVTRLDDDDDDVWTGRILQQRGTSVVLPPHHRNIGQQHRGSSGAPLSAIANTKPSDTISLPPSYLLPPLILASAGISGARDETRMMQARGQDGYASMHEIHRNHFDILFIQEPPWSLICKTVSSSNKDGGDVIGVPKHPEWITVVPVTKPDCKPRVLAYCHNRLTHLQPSLCRDIIDHPDIIALSVFTHGQTLNFMNIYSDDQNTVIFHVAGKSGSLPSFVYIGGDFNYHSSVWDPKESSHRMVPVALLESAADLGLELAMPDNPGPMLYPYNQEFCPLVIDLIFLRSQDVLACMPHREIGIQGSSDHIPISAVILLLNLIDVGTT</sequence>
<accession>A0A9P5YL83</accession>
<dbReference type="AlphaFoldDB" id="A0A9P5YL83"/>
<dbReference type="GO" id="GO:0003824">
    <property type="term" value="F:catalytic activity"/>
    <property type="evidence" value="ECO:0007669"/>
    <property type="project" value="InterPro"/>
</dbReference>
<dbReference type="Pfam" id="PF14529">
    <property type="entry name" value="Exo_endo_phos_2"/>
    <property type="match status" value="1"/>
</dbReference>
<proteinExistence type="predicted"/>
<gene>
    <name evidence="2" type="ORF">BDN70DRAFT_901416</name>
</gene>
<protein>
    <recommendedName>
        <fullName evidence="1">Endonuclease/exonuclease/phosphatase domain-containing protein</fullName>
    </recommendedName>
</protein>
<dbReference type="EMBL" id="MU155704">
    <property type="protein sequence ID" value="KAF9471349.1"/>
    <property type="molecule type" value="Genomic_DNA"/>
</dbReference>
<evidence type="ECO:0000313" key="2">
    <source>
        <dbReference type="EMBL" id="KAF9471349.1"/>
    </source>
</evidence>
<evidence type="ECO:0000313" key="3">
    <source>
        <dbReference type="Proteomes" id="UP000807469"/>
    </source>
</evidence>
<dbReference type="Proteomes" id="UP000807469">
    <property type="component" value="Unassembled WGS sequence"/>
</dbReference>
<reference evidence="2" key="1">
    <citation type="submission" date="2020-11" db="EMBL/GenBank/DDBJ databases">
        <authorList>
            <consortium name="DOE Joint Genome Institute"/>
            <person name="Ahrendt S."/>
            <person name="Riley R."/>
            <person name="Andreopoulos W."/>
            <person name="Labutti K."/>
            <person name="Pangilinan J."/>
            <person name="Ruiz-Duenas F.J."/>
            <person name="Barrasa J.M."/>
            <person name="Sanchez-Garcia M."/>
            <person name="Camarero S."/>
            <person name="Miyauchi S."/>
            <person name="Serrano A."/>
            <person name="Linde D."/>
            <person name="Babiker R."/>
            <person name="Drula E."/>
            <person name="Ayuso-Fernandez I."/>
            <person name="Pacheco R."/>
            <person name="Padilla G."/>
            <person name="Ferreira P."/>
            <person name="Barriuso J."/>
            <person name="Kellner H."/>
            <person name="Castanera R."/>
            <person name="Alfaro M."/>
            <person name="Ramirez L."/>
            <person name="Pisabarro A.G."/>
            <person name="Kuo A."/>
            <person name="Tritt A."/>
            <person name="Lipzen A."/>
            <person name="He G."/>
            <person name="Yan M."/>
            <person name="Ng V."/>
            <person name="Cullen D."/>
            <person name="Martin F."/>
            <person name="Rosso M.-N."/>
            <person name="Henrissat B."/>
            <person name="Hibbett D."/>
            <person name="Martinez A.T."/>
            <person name="Grigoriev I.V."/>
        </authorList>
    </citation>
    <scope>NUCLEOTIDE SEQUENCE</scope>
    <source>
        <strain evidence="2">CIRM-BRFM 674</strain>
    </source>
</reference>
<feature type="domain" description="Endonuclease/exonuclease/phosphatase" evidence="1">
    <location>
        <begin position="269"/>
        <end position="362"/>
    </location>
</feature>
<dbReference type="OrthoDB" id="3070505at2759"/>
<dbReference type="Gene3D" id="3.60.10.10">
    <property type="entry name" value="Endonuclease/exonuclease/phosphatase"/>
    <property type="match status" value="1"/>
</dbReference>
<comment type="caution">
    <text evidence="2">The sequence shown here is derived from an EMBL/GenBank/DDBJ whole genome shotgun (WGS) entry which is preliminary data.</text>
</comment>
<name>A0A9P5YL83_9AGAR</name>
<dbReference type="InterPro" id="IPR036691">
    <property type="entry name" value="Endo/exonu/phosph_ase_sf"/>
</dbReference>